<evidence type="ECO:0000313" key="1">
    <source>
        <dbReference type="EMBL" id="KAF2629856.1"/>
    </source>
</evidence>
<dbReference type="EMBL" id="MU006708">
    <property type="protein sequence ID" value="KAF2629856.1"/>
    <property type="molecule type" value="Genomic_DNA"/>
</dbReference>
<organism evidence="1 2">
    <name type="scientific">Macroventuria anomochaeta</name>
    <dbReference type="NCBI Taxonomy" id="301207"/>
    <lineage>
        <taxon>Eukaryota</taxon>
        <taxon>Fungi</taxon>
        <taxon>Dikarya</taxon>
        <taxon>Ascomycota</taxon>
        <taxon>Pezizomycotina</taxon>
        <taxon>Dothideomycetes</taxon>
        <taxon>Pleosporomycetidae</taxon>
        <taxon>Pleosporales</taxon>
        <taxon>Pleosporineae</taxon>
        <taxon>Didymellaceae</taxon>
        <taxon>Macroventuria</taxon>
    </lineage>
</organism>
<sequence length="136" mass="15163">MRLLELRPNYLQLPRTLTCRDKLEDPWRDLELGRGIELRNPSDALDVLAHSDDRSLLATTRGPANYGTSSTPNDQEGGNQSATLKGLELLKVCENIHPYCPIVPEKFLTPMAVEQIAKPDHFLLTIVLTIASRDAS</sequence>
<keyword evidence="2" id="KW-1185">Reference proteome</keyword>
<reference evidence="1" key="1">
    <citation type="journal article" date="2020" name="Stud. Mycol.">
        <title>101 Dothideomycetes genomes: a test case for predicting lifestyles and emergence of pathogens.</title>
        <authorList>
            <person name="Haridas S."/>
            <person name="Albert R."/>
            <person name="Binder M."/>
            <person name="Bloem J."/>
            <person name="Labutti K."/>
            <person name="Salamov A."/>
            <person name="Andreopoulos B."/>
            <person name="Baker S."/>
            <person name="Barry K."/>
            <person name="Bills G."/>
            <person name="Bluhm B."/>
            <person name="Cannon C."/>
            <person name="Castanera R."/>
            <person name="Culley D."/>
            <person name="Daum C."/>
            <person name="Ezra D."/>
            <person name="Gonzalez J."/>
            <person name="Henrissat B."/>
            <person name="Kuo A."/>
            <person name="Liang C."/>
            <person name="Lipzen A."/>
            <person name="Lutzoni F."/>
            <person name="Magnuson J."/>
            <person name="Mondo S."/>
            <person name="Nolan M."/>
            <person name="Ohm R."/>
            <person name="Pangilinan J."/>
            <person name="Park H.-J."/>
            <person name="Ramirez L."/>
            <person name="Alfaro M."/>
            <person name="Sun H."/>
            <person name="Tritt A."/>
            <person name="Yoshinaga Y."/>
            <person name="Zwiers L.-H."/>
            <person name="Turgeon B."/>
            <person name="Goodwin S."/>
            <person name="Spatafora J."/>
            <person name="Crous P."/>
            <person name="Grigoriev I."/>
        </authorList>
    </citation>
    <scope>NUCLEOTIDE SEQUENCE</scope>
    <source>
        <strain evidence="1">CBS 525.71</strain>
    </source>
</reference>
<name>A0ACB6S6F1_9PLEO</name>
<dbReference type="Proteomes" id="UP000799754">
    <property type="component" value="Unassembled WGS sequence"/>
</dbReference>
<evidence type="ECO:0000313" key="2">
    <source>
        <dbReference type="Proteomes" id="UP000799754"/>
    </source>
</evidence>
<proteinExistence type="predicted"/>
<comment type="caution">
    <text evidence="1">The sequence shown here is derived from an EMBL/GenBank/DDBJ whole genome shotgun (WGS) entry which is preliminary data.</text>
</comment>
<gene>
    <name evidence="1" type="ORF">BU25DRAFT_259959</name>
</gene>
<accession>A0ACB6S6F1</accession>
<protein>
    <submittedName>
        <fullName evidence="1">Uncharacterized protein</fullName>
    </submittedName>
</protein>